<dbReference type="KEGG" id="fld:ABNE31_09160"/>
<dbReference type="SUPFAM" id="SSF55811">
    <property type="entry name" value="Nudix"/>
    <property type="match status" value="1"/>
</dbReference>
<dbReference type="SUPFAM" id="SSF46785">
    <property type="entry name" value="Winged helix' DNA-binding domain"/>
    <property type="match status" value="1"/>
</dbReference>
<reference evidence="2" key="1">
    <citation type="submission" date="2024-05" db="EMBL/GenBank/DDBJ databases">
        <title>Draft Genome Sequences of Flagellimonas sp. MMG031 and Marinobacter sp. MMG032 Isolated from the dinoflagellate Symbiodinium pilosum.</title>
        <authorList>
            <person name="Shikuma N.J."/>
            <person name="Farrell M.V."/>
        </authorList>
    </citation>
    <scope>NUCLEOTIDE SEQUENCE</scope>
    <source>
        <strain evidence="2">MMG031</strain>
    </source>
</reference>
<dbReference type="InterPro" id="IPR054105">
    <property type="entry name" value="WHD_NrtR"/>
</dbReference>
<protein>
    <submittedName>
        <fullName evidence="2">NUDIX hydrolase</fullName>
    </submittedName>
</protein>
<dbReference type="PANTHER" id="PTHR43736:SF4">
    <property type="entry name" value="SLR1690 PROTEIN"/>
    <property type="match status" value="1"/>
</dbReference>
<feature type="domain" description="NrtR DNA-binding winged helix" evidence="1">
    <location>
        <begin position="170"/>
        <end position="230"/>
    </location>
</feature>
<proteinExistence type="predicted"/>
<name>A0AAU7MTR6_9FLAO</name>
<dbReference type="AlphaFoldDB" id="A0AAU7MTR6"/>
<evidence type="ECO:0000259" key="1">
    <source>
        <dbReference type="Pfam" id="PF21906"/>
    </source>
</evidence>
<dbReference type="PANTHER" id="PTHR43736">
    <property type="entry name" value="ADP-RIBOSE PYROPHOSPHATASE"/>
    <property type="match status" value="1"/>
</dbReference>
<dbReference type="Gene3D" id="1.10.10.10">
    <property type="entry name" value="Winged helix-like DNA-binding domain superfamily/Winged helix DNA-binding domain"/>
    <property type="match status" value="1"/>
</dbReference>
<dbReference type="EMBL" id="CP157804">
    <property type="protein sequence ID" value="XBQ21769.1"/>
    <property type="molecule type" value="Genomic_DNA"/>
</dbReference>
<dbReference type="RefSeq" id="WP_349350988.1">
    <property type="nucleotide sequence ID" value="NZ_CP157804.1"/>
</dbReference>
<gene>
    <name evidence="2" type="ORF">ABNE31_09160</name>
</gene>
<dbReference type="Gene3D" id="3.90.79.10">
    <property type="entry name" value="Nucleoside Triphosphate Pyrophosphohydrolase"/>
    <property type="match status" value="1"/>
</dbReference>
<dbReference type="CDD" id="cd18873">
    <property type="entry name" value="NUDIX_NadM_like"/>
    <property type="match status" value="1"/>
</dbReference>
<sequence>MLPSEDKYLANVSFDTVIFGFTGEELKILVLEYQNSGKFALPGGYIRRDQDLLDAVKTGVMKRTGLTKIHLEQFHTFGRLHRSDPETTKEIARALGIEMPNDHWVLERFITVGYYSLIDYNQVQPAPNRYSDSINWYSINKLPKLMMDHQEIVDKALEAIRNDLGKKPIGLNLLPEKFTMKELRKVYEAILNEKLRRTTFQRKILSMGILKRHEKLYTGAANKAPYLYSFDEEKAKNIEPTQKLI</sequence>
<keyword evidence="2" id="KW-0378">Hydrolase</keyword>
<accession>A0AAU7MTR6</accession>
<dbReference type="InterPro" id="IPR015797">
    <property type="entry name" value="NUDIX_hydrolase-like_dom_sf"/>
</dbReference>
<organism evidence="2">
    <name type="scientific">Flagellimonas sp. MMG031</name>
    <dbReference type="NCBI Taxonomy" id="3158549"/>
    <lineage>
        <taxon>Bacteria</taxon>
        <taxon>Pseudomonadati</taxon>
        <taxon>Bacteroidota</taxon>
        <taxon>Flavobacteriia</taxon>
        <taxon>Flavobacteriales</taxon>
        <taxon>Flavobacteriaceae</taxon>
        <taxon>Flagellimonas</taxon>
    </lineage>
</organism>
<evidence type="ECO:0000313" key="2">
    <source>
        <dbReference type="EMBL" id="XBQ21769.1"/>
    </source>
</evidence>
<dbReference type="GO" id="GO:0016787">
    <property type="term" value="F:hydrolase activity"/>
    <property type="evidence" value="ECO:0007669"/>
    <property type="project" value="UniProtKB-KW"/>
</dbReference>
<dbReference type="Pfam" id="PF21906">
    <property type="entry name" value="WHD_NrtR"/>
    <property type="match status" value="1"/>
</dbReference>
<dbReference type="InterPro" id="IPR036388">
    <property type="entry name" value="WH-like_DNA-bd_sf"/>
</dbReference>
<dbReference type="InterPro" id="IPR036390">
    <property type="entry name" value="WH_DNA-bd_sf"/>
</dbReference>